<feature type="compositionally biased region" description="Polar residues" evidence="1">
    <location>
        <begin position="1071"/>
        <end position="1080"/>
    </location>
</feature>
<name>A0AAD8ZSV5_9TELE</name>
<evidence type="ECO:0000313" key="4">
    <source>
        <dbReference type="Proteomes" id="UP001239994"/>
    </source>
</evidence>
<keyword evidence="2" id="KW-0812">Transmembrane</keyword>
<dbReference type="Pfam" id="PF12877">
    <property type="entry name" value="KIAA1549"/>
    <property type="match status" value="2"/>
</dbReference>
<proteinExistence type="predicted"/>
<feature type="compositionally biased region" description="Pro residues" evidence="1">
    <location>
        <begin position="1415"/>
        <end position="1425"/>
    </location>
</feature>
<feature type="region of interest" description="Disordered" evidence="1">
    <location>
        <begin position="120"/>
        <end position="238"/>
    </location>
</feature>
<feature type="compositionally biased region" description="Basic and acidic residues" evidence="1">
    <location>
        <begin position="1088"/>
        <end position="1100"/>
    </location>
</feature>
<comment type="caution">
    <text evidence="3">The sequence shown here is derived from an EMBL/GenBank/DDBJ whole genome shotgun (WGS) entry which is preliminary data.</text>
</comment>
<feature type="compositionally biased region" description="Low complexity" evidence="1">
    <location>
        <begin position="317"/>
        <end position="332"/>
    </location>
</feature>
<dbReference type="PANTHER" id="PTHR21590:SF3">
    <property type="entry name" value="UPF0606 PROTEIN KIAA1549L"/>
    <property type="match status" value="1"/>
</dbReference>
<feature type="region of interest" description="Disordered" evidence="1">
    <location>
        <begin position="257"/>
        <end position="301"/>
    </location>
</feature>
<dbReference type="InterPro" id="IPR024606">
    <property type="entry name" value="KIAA1549"/>
</dbReference>
<feature type="compositionally biased region" description="Low complexity" evidence="1">
    <location>
        <begin position="1507"/>
        <end position="1517"/>
    </location>
</feature>
<feature type="compositionally biased region" description="Polar residues" evidence="1">
    <location>
        <begin position="1528"/>
        <end position="1538"/>
    </location>
</feature>
<feature type="region of interest" description="Disordered" evidence="1">
    <location>
        <begin position="1291"/>
        <end position="1316"/>
    </location>
</feature>
<feature type="region of interest" description="Disordered" evidence="1">
    <location>
        <begin position="1338"/>
        <end position="1441"/>
    </location>
</feature>
<feature type="compositionally biased region" description="Basic and acidic residues" evidence="1">
    <location>
        <begin position="135"/>
        <end position="145"/>
    </location>
</feature>
<feature type="region of interest" description="Disordered" evidence="1">
    <location>
        <begin position="1059"/>
        <end position="1100"/>
    </location>
</feature>
<dbReference type="EMBL" id="JAROKS010000004">
    <property type="protein sequence ID" value="KAK1804592.1"/>
    <property type="molecule type" value="Genomic_DNA"/>
</dbReference>
<feature type="transmembrane region" description="Helical" evidence="2">
    <location>
        <begin position="714"/>
        <end position="738"/>
    </location>
</feature>
<feature type="region of interest" description="Disordered" evidence="1">
    <location>
        <begin position="1507"/>
        <end position="1538"/>
    </location>
</feature>
<dbReference type="PANTHER" id="PTHR21590">
    <property type="entry name" value="SEA DOMAIN-CONTAINING PROTEIN"/>
    <property type="match status" value="1"/>
</dbReference>
<feature type="compositionally biased region" description="Polar residues" evidence="1">
    <location>
        <begin position="207"/>
        <end position="238"/>
    </location>
</feature>
<evidence type="ECO:0000256" key="1">
    <source>
        <dbReference type="SAM" id="MobiDB-lite"/>
    </source>
</evidence>
<feature type="compositionally biased region" description="Basic and acidic residues" evidence="1">
    <location>
        <begin position="191"/>
        <end position="205"/>
    </location>
</feature>
<feature type="region of interest" description="Disordered" evidence="1">
    <location>
        <begin position="51"/>
        <end position="81"/>
    </location>
</feature>
<feature type="region of interest" description="Disordered" evidence="1">
    <location>
        <begin position="1168"/>
        <end position="1193"/>
    </location>
</feature>
<keyword evidence="4" id="KW-1185">Reference proteome</keyword>
<gene>
    <name evidence="3" type="ORF">P4O66_020586</name>
</gene>
<evidence type="ECO:0000313" key="3">
    <source>
        <dbReference type="EMBL" id="KAK1804592.1"/>
    </source>
</evidence>
<feature type="compositionally biased region" description="Low complexity" evidence="1">
    <location>
        <begin position="1355"/>
        <end position="1366"/>
    </location>
</feature>
<protein>
    <submittedName>
        <fullName evidence="3">Uncharacterized protein</fullName>
    </submittedName>
</protein>
<reference evidence="3" key="1">
    <citation type="submission" date="2023-03" db="EMBL/GenBank/DDBJ databases">
        <title>Electrophorus voltai genome.</title>
        <authorList>
            <person name="Bian C."/>
        </authorList>
    </citation>
    <scope>NUCLEOTIDE SEQUENCE</scope>
    <source>
        <strain evidence="3">CB-2022</strain>
        <tissue evidence="3">Muscle</tissue>
    </source>
</reference>
<accession>A0AAD8ZSV5</accession>
<organism evidence="3 4">
    <name type="scientific">Electrophorus voltai</name>
    <dbReference type="NCBI Taxonomy" id="2609070"/>
    <lineage>
        <taxon>Eukaryota</taxon>
        <taxon>Metazoa</taxon>
        <taxon>Chordata</taxon>
        <taxon>Craniata</taxon>
        <taxon>Vertebrata</taxon>
        <taxon>Euteleostomi</taxon>
        <taxon>Actinopterygii</taxon>
        <taxon>Neopterygii</taxon>
        <taxon>Teleostei</taxon>
        <taxon>Ostariophysi</taxon>
        <taxon>Gymnotiformes</taxon>
        <taxon>Gymnotoidei</taxon>
        <taxon>Gymnotidae</taxon>
        <taxon>Electrophorus</taxon>
    </lineage>
</organism>
<feature type="region of interest" description="Disordered" evidence="1">
    <location>
        <begin position="317"/>
        <end position="350"/>
    </location>
</feature>
<feature type="compositionally biased region" description="Polar residues" evidence="1">
    <location>
        <begin position="151"/>
        <end position="169"/>
    </location>
</feature>
<keyword evidence="2" id="KW-1133">Transmembrane helix</keyword>
<feature type="compositionally biased region" description="Basic residues" evidence="1">
    <location>
        <begin position="1344"/>
        <end position="1353"/>
    </location>
</feature>
<feature type="compositionally biased region" description="Polar residues" evidence="1">
    <location>
        <begin position="1307"/>
        <end position="1316"/>
    </location>
</feature>
<sequence>MNPKKENIATCWRSADTSLFGTTRECVKHRPRCRYHWECPSQKCERYRCHDEGSPEAADGQAAVSASPGASHVSSPLSLPDEEGEALLQSYSVPAGAAASSREQAVYSSVLTLRAGSGTLPRDLVQSLPSPPGNSDDRTNHKTPEKPPAGGSQTPTHLAQIKSASSTSPEDALGDVMTPDLPTAPGSFLRILEETEPAHTDHMTRSDPASTLGSNSSMAENASSISPARTNPDTVTGDSLQLTTVTTTTVTPLTVTATTVTPPTTGPVSTAAVTTTAPPTTSAETTTLATEPPTTTVTTTTTTTTTTMAAPTTTTLATTTTTATPQSSTVATSGSSPTRPNPPTESTPTTCNVTEKFWVRTVVAIQMKRNRLEDGLKQSLARGLSLAVQRAFNDSSVRVELEREASTPSNVTLGYYVMNDKTVFMAAVVVESLTAYGLDKLLKDIRHHTPAALAVPVPVATWLPPPGIHLQLKTVLRFVSPTDDIKSCSFVQTMEQRLENVFSEAQEKVDDTYGILTVEILNTYQTGNSLAVSLVYVVWNGSSALNGTVATGLVNQLTAELVGYFLFFPPMLIAEPLEYHNLNTSVATREFWVITVIQDVDSSSLEGSYQSFASLMEQRLAELFLVAGRRGLRFRRATTIGGYTVQMVSIRRLPGPKNPAEMTYYVQVDGAPIPGTSAAKTLNMVDSQTMALTLGYFVQVQAELAVVKSVPSNLWILAVLTPVSLAMVAVVMVIAIVCRRNRTVFKTSAFRGFHPRTKTSYRRDGSYHHQPVQGFDYVKQHMGQPGEEALTVTKETLVLSLPVRDAPLLQDKGVLQDGTASKRSQPTEVHRRTLCCVSIQQECVLCVHPAGVCAACPSSGSVCCVSVQRECALRVRPAGVCAACPSSGSVRCVSVQRECALRSVQRECALRVRPAGSVRCASVQRECALRVRPAGVCAARPSSGSVRCVSVQRECALRSVQRECALRRPVHVLCHGVCAARPSSGSVRCASVLCFVLLFLHPGGKEHSGKGDYLEKQTHLRAEFDLVTVQGDLIWWSCRRPDTRRQPCESERVTCKLPSDNGSVSSSGSGKLNTGRSSTAHRGMSQKNSKDETHTRTEHYDSLTGSLRLLAIKPMATPLNYSYPDSSNHSQESVILNGEVGLPSGLLKLVNMGLKQKSDIEHYRNKLRLKAKRKGYNDSPTGGGRGHRHDQRERLRRGNASLDLEALGPAEDRKPSTYIKYRRSESQREPPYWSRQSLNTPSPVEPDLDLLFMGKRSRRGIRNSGYDLAALNVLAEAEPEPFEETDVDHLMSSLGFGGSHQVKGHSDSSTLSSQPSIDEVRQQMHLLLDNAFGLASAEPPAAGRLHHNHHPHPHSPYNPSQSSPYSDGVTSAPGTMDHPAGALQRGSSFEPDVHQCSLPKPGFRFTQLPDMGLGSPPPLIPPRAVAPPGTSIRRSTPDMSLKPCVSEASEMSQHNGAPYLPINRAPFPAVTVDQSMSSYSGNPMTAVYAISANRPGYSDYFVLSPSSSYRSPSWMSYPPEPDDLPRQWSDTVNLTPDP</sequence>
<evidence type="ECO:0000256" key="2">
    <source>
        <dbReference type="SAM" id="Phobius"/>
    </source>
</evidence>
<keyword evidence="2" id="KW-0472">Membrane</keyword>
<dbReference type="Proteomes" id="UP001239994">
    <property type="component" value="Unassembled WGS sequence"/>
</dbReference>